<accession>A0A0F9BVS5</accession>
<dbReference type="AlphaFoldDB" id="A0A0F9BVS5"/>
<reference evidence="1" key="1">
    <citation type="journal article" date="2015" name="Nature">
        <title>Complex archaea that bridge the gap between prokaryotes and eukaryotes.</title>
        <authorList>
            <person name="Spang A."/>
            <person name="Saw J.H."/>
            <person name="Jorgensen S.L."/>
            <person name="Zaremba-Niedzwiedzka K."/>
            <person name="Martijn J."/>
            <person name="Lind A.E."/>
            <person name="van Eijk R."/>
            <person name="Schleper C."/>
            <person name="Guy L."/>
            <person name="Ettema T.J."/>
        </authorList>
    </citation>
    <scope>NUCLEOTIDE SEQUENCE</scope>
</reference>
<evidence type="ECO:0000313" key="1">
    <source>
        <dbReference type="EMBL" id="KKL25989.1"/>
    </source>
</evidence>
<sequence>MTDGVGSRWRVYRIARREPV</sequence>
<organism evidence="1">
    <name type="scientific">marine sediment metagenome</name>
    <dbReference type="NCBI Taxonomy" id="412755"/>
    <lineage>
        <taxon>unclassified sequences</taxon>
        <taxon>metagenomes</taxon>
        <taxon>ecological metagenomes</taxon>
    </lineage>
</organism>
<dbReference type="EMBL" id="LAZR01036006">
    <property type="protein sequence ID" value="KKL25989.1"/>
    <property type="molecule type" value="Genomic_DNA"/>
</dbReference>
<proteinExistence type="predicted"/>
<gene>
    <name evidence="1" type="ORF">LCGC14_2399810</name>
</gene>
<protein>
    <submittedName>
        <fullName evidence="1">Uncharacterized protein</fullName>
    </submittedName>
</protein>
<comment type="caution">
    <text evidence="1">The sequence shown here is derived from an EMBL/GenBank/DDBJ whole genome shotgun (WGS) entry which is preliminary data.</text>
</comment>
<feature type="non-terminal residue" evidence="1">
    <location>
        <position position="20"/>
    </location>
</feature>
<name>A0A0F9BVS5_9ZZZZ</name>